<dbReference type="Proteomes" id="UP000317494">
    <property type="component" value="Unassembled WGS sequence"/>
</dbReference>
<keyword evidence="6" id="KW-0520">NAD</keyword>
<keyword evidence="4 7" id="KW-0479">Metal-binding</keyword>
<accession>A0A507DJ33</accession>
<dbReference type="GO" id="GO:0005634">
    <property type="term" value="C:nucleus"/>
    <property type="evidence" value="ECO:0007669"/>
    <property type="project" value="TreeGrafter"/>
</dbReference>
<dbReference type="InterPro" id="IPR003000">
    <property type="entry name" value="Sirtuin"/>
</dbReference>
<comment type="similarity">
    <text evidence="2">Belongs to the sirtuin family. Class I subfamily.</text>
</comment>
<feature type="binding site" evidence="7">
    <location>
        <position position="334"/>
    </location>
    <ligand>
        <name>Zn(2+)</name>
        <dbReference type="ChEBI" id="CHEBI:29105"/>
    </ligand>
</feature>
<reference evidence="10 11" key="1">
    <citation type="journal article" date="2019" name="Sci. Rep.">
        <title>Comparative genomics of chytrid fungi reveal insights into the obligate biotrophic and pathogenic lifestyle of Synchytrium endobioticum.</title>
        <authorList>
            <person name="van de Vossenberg B.T.L.H."/>
            <person name="Warris S."/>
            <person name="Nguyen H.D.T."/>
            <person name="van Gent-Pelzer M.P.E."/>
            <person name="Joly D.L."/>
            <person name="van de Geest H.C."/>
            <person name="Bonants P.J.M."/>
            <person name="Smith D.S."/>
            <person name="Levesque C.A."/>
            <person name="van der Lee T.A.J."/>
        </authorList>
    </citation>
    <scope>NUCLEOTIDE SEQUENCE [LARGE SCALE GENOMIC DNA]</scope>
    <source>
        <strain evidence="10 11">MB42</strain>
    </source>
</reference>
<evidence type="ECO:0000256" key="2">
    <source>
        <dbReference type="ARBA" id="ARBA00006924"/>
    </source>
</evidence>
<keyword evidence="5 7" id="KW-0862">Zinc</keyword>
<dbReference type="GO" id="GO:0046970">
    <property type="term" value="F:histone H4K16 deacetylase activity, NAD-dependent"/>
    <property type="evidence" value="ECO:0007669"/>
    <property type="project" value="TreeGrafter"/>
</dbReference>
<keyword evidence="3" id="KW-0808">Transferase</keyword>
<protein>
    <recommendedName>
        <fullName evidence="9">Deacetylase sirtuin-type domain-containing protein</fullName>
    </recommendedName>
</protein>
<dbReference type="InterPro" id="IPR026591">
    <property type="entry name" value="Sirtuin_cat_small_dom_sf"/>
</dbReference>
<evidence type="ECO:0000256" key="7">
    <source>
        <dbReference type="PROSITE-ProRule" id="PRU00236"/>
    </source>
</evidence>
<dbReference type="CDD" id="cd01408">
    <property type="entry name" value="SIRT1"/>
    <property type="match status" value="1"/>
</dbReference>
<dbReference type="EMBL" id="QEAN01000051">
    <property type="protein sequence ID" value="TPX51662.1"/>
    <property type="molecule type" value="Genomic_DNA"/>
</dbReference>
<feature type="binding site" evidence="7">
    <location>
        <position position="358"/>
    </location>
    <ligand>
        <name>Zn(2+)</name>
        <dbReference type="ChEBI" id="CHEBI:29105"/>
    </ligand>
</feature>
<evidence type="ECO:0000256" key="6">
    <source>
        <dbReference type="ARBA" id="ARBA00023027"/>
    </source>
</evidence>
<dbReference type="PANTHER" id="PTHR11085">
    <property type="entry name" value="NAD-DEPENDENT PROTEIN DEACYLASE SIRTUIN-5, MITOCHONDRIAL-RELATED"/>
    <property type="match status" value="1"/>
</dbReference>
<dbReference type="AlphaFoldDB" id="A0A507DJ33"/>
<evidence type="ECO:0000256" key="8">
    <source>
        <dbReference type="SAM" id="MobiDB-lite"/>
    </source>
</evidence>
<comment type="caution">
    <text evidence="10">The sequence shown here is derived from an EMBL/GenBank/DDBJ whole genome shotgun (WGS) entry which is preliminary data.</text>
</comment>
<dbReference type="Gene3D" id="3.30.1600.10">
    <property type="entry name" value="SIR2/SIRT2 'Small Domain"/>
    <property type="match status" value="1"/>
</dbReference>
<feature type="active site" description="Proton acceptor" evidence="7">
    <location>
        <position position="326"/>
    </location>
</feature>
<gene>
    <name evidence="10" type="ORF">SeMB42_g01835</name>
</gene>
<dbReference type="PROSITE" id="PS50305">
    <property type="entry name" value="SIRTUIN"/>
    <property type="match status" value="1"/>
</dbReference>
<evidence type="ECO:0000259" key="9">
    <source>
        <dbReference type="PROSITE" id="PS50305"/>
    </source>
</evidence>
<dbReference type="SUPFAM" id="SSF52467">
    <property type="entry name" value="DHS-like NAD/FAD-binding domain"/>
    <property type="match status" value="1"/>
</dbReference>
<dbReference type="STRING" id="286115.A0A507DJ33"/>
<dbReference type="Gene3D" id="3.40.50.1220">
    <property type="entry name" value="TPP-binding domain"/>
    <property type="match status" value="1"/>
</dbReference>
<feature type="region of interest" description="Disordered" evidence="8">
    <location>
        <begin position="87"/>
        <end position="136"/>
    </location>
</feature>
<evidence type="ECO:0000256" key="4">
    <source>
        <dbReference type="ARBA" id="ARBA00022723"/>
    </source>
</evidence>
<dbReference type="VEuPathDB" id="FungiDB:SeMB42_g01835"/>
<organism evidence="10 11">
    <name type="scientific">Synchytrium endobioticum</name>
    <dbReference type="NCBI Taxonomy" id="286115"/>
    <lineage>
        <taxon>Eukaryota</taxon>
        <taxon>Fungi</taxon>
        <taxon>Fungi incertae sedis</taxon>
        <taxon>Chytridiomycota</taxon>
        <taxon>Chytridiomycota incertae sedis</taxon>
        <taxon>Chytridiomycetes</taxon>
        <taxon>Synchytriales</taxon>
        <taxon>Synchytriaceae</taxon>
        <taxon>Synchytrium</taxon>
    </lineage>
</organism>
<keyword evidence="11" id="KW-1185">Reference proteome</keyword>
<dbReference type="InterPro" id="IPR050134">
    <property type="entry name" value="NAD-dep_sirtuin_deacylases"/>
</dbReference>
<dbReference type="GO" id="GO:0046872">
    <property type="term" value="F:metal ion binding"/>
    <property type="evidence" value="ECO:0007669"/>
    <property type="project" value="UniProtKB-KW"/>
</dbReference>
<feature type="binding site" evidence="7">
    <location>
        <position position="361"/>
    </location>
    <ligand>
        <name>Zn(2+)</name>
        <dbReference type="ChEBI" id="CHEBI:29105"/>
    </ligand>
</feature>
<feature type="domain" description="Deacetylase sirtuin-type" evidence="9">
    <location>
        <begin position="202"/>
        <end position="459"/>
    </location>
</feature>
<dbReference type="InterPro" id="IPR026590">
    <property type="entry name" value="Ssirtuin_cat_dom"/>
</dbReference>
<proteinExistence type="inferred from homology"/>
<evidence type="ECO:0000256" key="5">
    <source>
        <dbReference type="ARBA" id="ARBA00022833"/>
    </source>
</evidence>
<dbReference type="GO" id="GO:0070403">
    <property type="term" value="F:NAD+ binding"/>
    <property type="evidence" value="ECO:0007669"/>
    <property type="project" value="InterPro"/>
</dbReference>
<dbReference type="InterPro" id="IPR029035">
    <property type="entry name" value="DHS-like_NAD/FAD-binding_dom"/>
</dbReference>
<evidence type="ECO:0000313" key="10">
    <source>
        <dbReference type="EMBL" id="TPX51662.1"/>
    </source>
</evidence>
<evidence type="ECO:0000256" key="1">
    <source>
        <dbReference type="ARBA" id="ARBA00001947"/>
    </source>
</evidence>
<dbReference type="Pfam" id="PF02146">
    <property type="entry name" value="SIR2"/>
    <property type="match status" value="1"/>
</dbReference>
<dbReference type="PANTHER" id="PTHR11085:SF9">
    <property type="entry name" value="NAD-DEPENDENT PROTEIN DEACETYLASE SIRTUIN-1"/>
    <property type="match status" value="1"/>
</dbReference>
<name>A0A507DJ33_9FUNG</name>
<sequence>MLTAQPSDHWDVGSAPYPPALVVVVGVGGNPCEGWCEWSGVPANASLRCFIPHNLTLRSLYNHIVSMQCVMPSRPYTLTFNSAASSSPLSVQQDPKAKAQHAAVASRTSDTTNAVSNGPAPRAPPSQSQIDDHPSIIHAVPPDLHTQIRHDSRRMPYDDFIAKYLTGMHVTMRQLLLVFGFTADASTPDGELAESFKFVIDKLNARRQPLELTLLKESKKILVLTGAGGSVSAGIPDFRSVNGIYSRLSEFALNDPQEMFDIEYFRSSPQTFYSFAKEIYPSNFKPTPSHMFIKLLQDRGQLLRNYTQNIDTLENEAGITAVIQCHGSFATARCISCGYAVPGEQIRADIFEQRVPWCPMCSDADEGILKPDIVFFGESLPSTFDNYFASDRTQADLLLVMGSSLKVAPVGNVMNKLPHHVPQILINLESLPHMSGFDVQLLGDCDEIVKYLCTRLGWELPEPRGWSKETRVLDKWSEFVEPNKYVFGKAFFGIRGGKTIVVGDNTNGNISGSASATNKSDQAQET</sequence>
<comment type="cofactor">
    <cofactor evidence="1">
        <name>Zn(2+)</name>
        <dbReference type="ChEBI" id="CHEBI:29105"/>
    </cofactor>
</comment>
<evidence type="ECO:0000313" key="11">
    <source>
        <dbReference type="Proteomes" id="UP000317494"/>
    </source>
</evidence>
<evidence type="ECO:0000256" key="3">
    <source>
        <dbReference type="ARBA" id="ARBA00022679"/>
    </source>
</evidence>
<feature type="binding site" evidence="7">
    <location>
        <position position="337"/>
    </location>
    <ligand>
        <name>Zn(2+)</name>
        <dbReference type="ChEBI" id="CHEBI:29105"/>
    </ligand>
</feature>
<feature type="compositionally biased region" description="Polar residues" evidence="8">
    <location>
        <begin position="106"/>
        <end position="116"/>
    </location>
</feature>